<evidence type="ECO:0008006" key="4">
    <source>
        <dbReference type="Google" id="ProtNLM"/>
    </source>
</evidence>
<keyword evidence="3" id="KW-1185">Reference proteome</keyword>
<reference evidence="2 3" key="1">
    <citation type="submission" date="2024-10" db="EMBL/GenBank/DDBJ databases">
        <title>The Natural Products Discovery Center: Release of the First 8490 Sequenced Strains for Exploring Actinobacteria Biosynthetic Diversity.</title>
        <authorList>
            <person name="Kalkreuter E."/>
            <person name="Kautsar S.A."/>
            <person name="Yang D."/>
            <person name="Bader C.D."/>
            <person name="Teijaro C.N."/>
            <person name="Fluegel L."/>
            <person name="Davis C.M."/>
            <person name="Simpson J.R."/>
            <person name="Lauterbach L."/>
            <person name="Steele A.D."/>
            <person name="Gui C."/>
            <person name="Meng S."/>
            <person name="Li G."/>
            <person name="Viehrig K."/>
            <person name="Ye F."/>
            <person name="Su P."/>
            <person name="Kiefer A.F."/>
            <person name="Nichols A."/>
            <person name="Cepeda A.J."/>
            <person name="Yan W."/>
            <person name="Fan B."/>
            <person name="Jiang Y."/>
            <person name="Adhikari A."/>
            <person name="Zheng C.-J."/>
            <person name="Schuster L."/>
            <person name="Cowan T.M."/>
            <person name="Smanski M.J."/>
            <person name="Chevrette M.G."/>
            <person name="De Carvalho L.P.S."/>
            <person name="Shen B."/>
        </authorList>
    </citation>
    <scope>NUCLEOTIDE SEQUENCE [LARGE SCALE GENOMIC DNA]</scope>
    <source>
        <strain evidence="2 3">NPDC002593</strain>
    </source>
</reference>
<feature type="transmembrane region" description="Helical" evidence="1">
    <location>
        <begin position="50"/>
        <end position="71"/>
    </location>
</feature>
<evidence type="ECO:0000256" key="1">
    <source>
        <dbReference type="SAM" id="Phobius"/>
    </source>
</evidence>
<proteinExistence type="predicted"/>
<keyword evidence="1" id="KW-1133">Transmembrane helix</keyword>
<dbReference type="Proteomes" id="UP001601992">
    <property type="component" value="Unassembled WGS sequence"/>
</dbReference>
<gene>
    <name evidence="2" type="ORF">ACFYXQ_05495</name>
</gene>
<sequence>MDVAGEFVVGVNRAVVERARAKTLGWSMFSAVTDLVAAAIMALLGGVIVWLAGLVGLLEFLVVLLFAYSGVRKLRGMARLRRTWQSAEVVAEAMRLSQAGVRINADNGSAPVFLPWDAVLGFRIHRWLGKQLLVVDLAPQVDADTPGVEGLGQPAVRNMLHRRIHGTTGLRASVDIFDQPLQAIDHAAASFTAGRVRVR</sequence>
<keyword evidence="1" id="KW-0812">Transmembrane</keyword>
<evidence type="ECO:0000313" key="3">
    <source>
        <dbReference type="Proteomes" id="UP001601992"/>
    </source>
</evidence>
<name>A0ABW6RT71_9NOCA</name>
<keyword evidence="1" id="KW-0472">Membrane</keyword>
<accession>A0ABW6RT71</accession>
<protein>
    <recommendedName>
        <fullName evidence="4">RDD family protein</fullName>
    </recommendedName>
</protein>
<dbReference type="EMBL" id="JBIAQY010000002">
    <property type="protein sequence ID" value="MFF3567220.1"/>
    <property type="molecule type" value="Genomic_DNA"/>
</dbReference>
<feature type="transmembrane region" description="Helical" evidence="1">
    <location>
        <begin position="23"/>
        <end position="44"/>
    </location>
</feature>
<comment type="caution">
    <text evidence="2">The sequence shown here is derived from an EMBL/GenBank/DDBJ whole genome shotgun (WGS) entry which is preliminary data.</text>
</comment>
<dbReference type="RefSeq" id="WP_169541891.1">
    <property type="nucleotide sequence ID" value="NZ_JBIAQY010000002.1"/>
</dbReference>
<evidence type="ECO:0000313" key="2">
    <source>
        <dbReference type="EMBL" id="MFF3567220.1"/>
    </source>
</evidence>
<organism evidence="2 3">
    <name type="scientific">Nocardia jiangxiensis</name>
    <dbReference type="NCBI Taxonomy" id="282685"/>
    <lineage>
        <taxon>Bacteria</taxon>
        <taxon>Bacillati</taxon>
        <taxon>Actinomycetota</taxon>
        <taxon>Actinomycetes</taxon>
        <taxon>Mycobacteriales</taxon>
        <taxon>Nocardiaceae</taxon>
        <taxon>Nocardia</taxon>
    </lineage>
</organism>